<dbReference type="eggNOG" id="ENOG50348JU">
    <property type="taxonomic scope" value="Bacteria"/>
</dbReference>
<keyword evidence="4" id="KW-0732">Signal</keyword>
<dbReference type="HOGENOM" id="CLU_145456_0_0_11"/>
<keyword evidence="3" id="KW-0964">Secreted</keyword>
<feature type="compositionally biased region" description="Basic residues" evidence="8">
    <location>
        <begin position="7"/>
        <end position="31"/>
    </location>
</feature>
<reference evidence="10" key="1">
    <citation type="submission" date="2009-10" db="EMBL/GenBank/DDBJ databases">
        <title>The genome sequence of Streptomyces sviceus strain ATCC 29083.</title>
        <authorList>
            <consortium name="The Broad Institute Genome Sequencing Platform"/>
            <consortium name="Broad Institute Microbial Sequencing Center"/>
            <person name="Fischbach M."/>
            <person name="Godfrey P."/>
            <person name="Ward D."/>
            <person name="Young S."/>
            <person name="Zeng Q."/>
            <person name="Koehrsen M."/>
            <person name="Alvarado L."/>
            <person name="Berlin A.M."/>
            <person name="Bochicchio J."/>
            <person name="Borenstein D."/>
            <person name="Chapman S.B."/>
            <person name="Chen Z."/>
            <person name="Engels R."/>
            <person name="Freedman E."/>
            <person name="Gellesch M."/>
            <person name="Goldberg J."/>
            <person name="Griggs A."/>
            <person name="Gujja S."/>
            <person name="Heilman E.R."/>
            <person name="Heiman D.I."/>
            <person name="Hepburn T.A."/>
            <person name="Howarth C."/>
            <person name="Jen D."/>
            <person name="Larson L."/>
            <person name="Lewis B."/>
            <person name="Mehta T."/>
            <person name="Park D."/>
            <person name="Pearson M."/>
            <person name="Richards J."/>
            <person name="Roberts A."/>
            <person name="Saif S."/>
            <person name="Shea T.D."/>
            <person name="Shenoy N."/>
            <person name="Sisk P."/>
            <person name="Stolte C."/>
            <person name="Sykes S.N."/>
            <person name="Thomson T."/>
            <person name="Walk T."/>
            <person name="White J."/>
            <person name="Yandava C."/>
            <person name="Straight P."/>
            <person name="Clardy J."/>
            <person name="Hung D."/>
            <person name="Kolter R."/>
            <person name="Mekalanos J."/>
            <person name="Walker S."/>
            <person name="Walsh C.T."/>
            <person name="Wieland-Brown L.C."/>
            <person name="Haas B."/>
            <person name="Nusbaum C."/>
            <person name="Birren B."/>
        </authorList>
    </citation>
    <scope>NUCLEOTIDE SEQUENCE [LARGE SCALE GENOMIC DNA]</scope>
    <source>
        <strain evidence="10">ATCC 29083</strain>
    </source>
</reference>
<dbReference type="AlphaFoldDB" id="B5I7N7"/>
<evidence type="ECO:0000256" key="2">
    <source>
        <dbReference type="ARBA" id="ARBA00022512"/>
    </source>
</evidence>
<evidence type="ECO:0000256" key="1">
    <source>
        <dbReference type="ARBA" id="ARBA00004191"/>
    </source>
</evidence>
<keyword evidence="6 7" id="KW-0034">Amyloid</keyword>
<feature type="region of interest" description="Disordered" evidence="8">
    <location>
        <begin position="1"/>
        <end position="39"/>
    </location>
</feature>
<evidence type="ECO:0000313" key="11">
    <source>
        <dbReference type="Proteomes" id="UP000002785"/>
    </source>
</evidence>
<evidence type="ECO:0000313" key="10">
    <source>
        <dbReference type="EMBL" id="EDY61092.2"/>
    </source>
</evidence>
<dbReference type="PROSITE" id="PS51884">
    <property type="entry name" value="CHAPLIN"/>
    <property type="match status" value="1"/>
</dbReference>
<protein>
    <recommendedName>
        <fullName evidence="9">Chaplin domain-containing protein</fullName>
    </recommendedName>
</protein>
<evidence type="ECO:0000259" key="9">
    <source>
        <dbReference type="PROSITE" id="PS51884"/>
    </source>
</evidence>
<dbReference type="InterPro" id="IPR005528">
    <property type="entry name" value="ChpA-H"/>
</dbReference>
<dbReference type="EMBL" id="CM000951">
    <property type="protein sequence ID" value="EDY61092.2"/>
    <property type="molecule type" value="Genomic_DNA"/>
</dbReference>
<keyword evidence="2" id="KW-0134">Cell wall</keyword>
<evidence type="ECO:0000256" key="5">
    <source>
        <dbReference type="ARBA" id="ARBA00022889"/>
    </source>
</evidence>
<organism evidence="10 11">
    <name type="scientific">Streptomyces sviceus (strain ATCC 29083 / DSM 924 / JCM 4929 / NBRC 13980 / NCIMB 11184 / NRRL 5439 / UC 5370)</name>
    <dbReference type="NCBI Taxonomy" id="463191"/>
    <lineage>
        <taxon>Bacteria</taxon>
        <taxon>Bacillati</taxon>
        <taxon>Actinomycetota</taxon>
        <taxon>Actinomycetes</taxon>
        <taxon>Kitasatosporales</taxon>
        <taxon>Streptomycetaceae</taxon>
        <taxon>Streptomyces</taxon>
    </lineage>
</organism>
<accession>B5I7N7</accession>
<evidence type="ECO:0000256" key="8">
    <source>
        <dbReference type="SAM" id="MobiDB-lite"/>
    </source>
</evidence>
<feature type="domain" description="Chaplin" evidence="9">
    <location>
        <begin position="83"/>
        <end position="123"/>
    </location>
</feature>
<sequence>MSETHVRGFRRSPHWRHNPRGRRALTQRRASRPGVLCQPPKEQLSMSRIAKGLALTSVAAAAVAGGAGIAAADSGAQAAAAHSPGVLSGNVVQVPVHVPVNVCGNTVDVIALLNPAFGNQCVND</sequence>
<evidence type="ECO:0000256" key="4">
    <source>
        <dbReference type="ARBA" id="ARBA00022729"/>
    </source>
</evidence>
<evidence type="ECO:0000256" key="6">
    <source>
        <dbReference type="ARBA" id="ARBA00023087"/>
    </source>
</evidence>
<dbReference type="Proteomes" id="UP000002785">
    <property type="component" value="Chromosome"/>
</dbReference>
<dbReference type="Pfam" id="PF03777">
    <property type="entry name" value="ChpA-C"/>
    <property type="match status" value="1"/>
</dbReference>
<keyword evidence="11" id="KW-1185">Reference proteome</keyword>
<dbReference type="GO" id="GO:0007155">
    <property type="term" value="P:cell adhesion"/>
    <property type="evidence" value="ECO:0007669"/>
    <property type="project" value="UniProtKB-KW"/>
</dbReference>
<comment type="subcellular location">
    <subcellularLocation>
        <location evidence="1">Secreted</location>
        <location evidence="1">Cell wall</location>
    </subcellularLocation>
</comment>
<name>B5I7N7_STRX2</name>
<evidence type="ECO:0000256" key="7">
    <source>
        <dbReference type="PROSITE-ProRule" id="PRU01232"/>
    </source>
</evidence>
<keyword evidence="5" id="KW-0130">Cell adhesion</keyword>
<evidence type="ECO:0000256" key="3">
    <source>
        <dbReference type="ARBA" id="ARBA00022525"/>
    </source>
</evidence>
<gene>
    <name evidence="10" type="ORF">SSEG_07672</name>
</gene>
<proteinExistence type="predicted"/>